<evidence type="ECO:0000313" key="11">
    <source>
        <dbReference type="EMBL" id="EFN55130.1"/>
    </source>
</evidence>
<accession>E1ZGC7</accession>
<dbReference type="eggNOG" id="KOG0543">
    <property type="taxonomic scope" value="Eukaryota"/>
</dbReference>
<feature type="repeat" description="TPR" evidence="10">
    <location>
        <begin position="209"/>
        <end position="242"/>
    </location>
</feature>
<dbReference type="Gene3D" id="1.25.40.10">
    <property type="entry name" value="Tetratricopeptide repeat domain"/>
    <property type="match status" value="1"/>
</dbReference>
<dbReference type="GO" id="GO:0005737">
    <property type="term" value="C:cytoplasm"/>
    <property type="evidence" value="ECO:0007669"/>
    <property type="project" value="UniProtKB-SubCell"/>
</dbReference>
<dbReference type="GeneID" id="17354566"/>
<gene>
    <name evidence="11" type="ORF">CHLNCDRAFT_52450</name>
</gene>
<dbReference type="EMBL" id="GL433845">
    <property type="protein sequence ID" value="EFN55130.1"/>
    <property type="molecule type" value="Genomic_DNA"/>
</dbReference>
<reference evidence="11 12" key="1">
    <citation type="journal article" date="2010" name="Plant Cell">
        <title>The Chlorella variabilis NC64A genome reveals adaptation to photosymbiosis, coevolution with viruses, and cryptic sex.</title>
        <authorList>
            <person name="Blanc G."/>
            <person name="Duncan G."/>
            <person name="Agarkova I."/>
            <person name="Borodovsky M."/>
            <person name="Gurnon J."/>
            <person name="Kuo A."/>
            <person name="Lindquist E."/>
            <person name="Lucas S."/>
            <person name="Pangilinan J."/>
            <person name="Polle J."/>
            <person name="Salamov A."/>
            <person name="Terry A."/>
            <person name="Yamada T."/>
            <person name="Dunigan D.D."/>
            <person name="Grigoriev I.V."/>
            <person name="Claverie J.M."/>
            <person name="Van Etten J.L."/>
        </authorList>
    </citation>
    <scope>NUCLEOTIDE SEQUENCE [LARGE SCALE GENOMIC DNA]</scope>
    <source>
        <strain evidence="11 12">NC64A</strain>
    </source>
</reference>
<name>E1ZGC7_CHLVA</name>
<evidence type="ECO:0000256" key="9">
    <source>
        <dbReference type="ARBA" id="ARBA00023235"/>
    </source>
</evidence>
<dbReference type="GO" id="GO:0003755">
    <property type="term" value="F:peptidyl-prolyl cis-trans isomerase activity"/>
    <property type="evidence" value="ECO:0007669"/>
    <property type="project" value="UniProtKB-EC"/>
</dbReference>
<evidence type="ECO:0000256" key="10">
    <source>
        <dbReference type="PROSITE-ProRule" id="PRU00339"/>
    </source>
</evidence>
<keyword evidence="6" id="KW-0677">Repeat</keyword>
<evidence type="ECO:0000256" key="1">
    <source>
        <dbReference type="ARBA" id="ARBA00000971"/>
    </source>
</evidence>
<keyword evidence="7 10" id="KW-0802">TPR repeat</keyword>
<evidence type="ECO:0000313" key="12">
    <source>
        <dbReference type="Proteomes" id="UP000008141"/>
    </source>
</evidence>
<evidence type="ECO:0000256" key="2">
    <source>
        <dbReference type="ARBA" id="ARBA00004496"/>
    </source>
</evidence>
<dbReference type="SMART" id="SM00028">
    <property type="entry name" value="TPR"/>
    <property type="match status" value="3"/>
</dbReference>
<organism evidence="12">
    <name type="scientific">Chlorella variabilis</name>
    <name type="common">Green alga</name>
    <dbReference type="NCBI Taxonomy" id="554065"/>
    <lineage>
        <taxon>Eukaryota</taxon>
        <taxon>Viridiplantae</taxon>
        <taxon>Chlorophyta</taxon>
        <taxon>core chlorophytes</taxon>
        <taxon>Trebouxiophyceae</taxon>
        <taxon>Chlorellales</taxon>
        <taxon>Chlorellaceae</taxon>
        <taxon>Chlorella clade</taxon>
        <taxon>Chlorella</taxon>
    </lineage>
</organism>
<keyword evidence="5" id="KW-0597">Phosphoprotein</keyword>
<protein>
    <recommendedName>
        <fullName evidence="3">peptidylprolyl isomerase</fullName>
        <ecNumber evidence="3">5.2.1.8</ecNumber>
    </recommendedName>
</protein>
<dbReference type="STRING" id="554065.E1ZGC7"/>
<evidence type="ECO:0000256" key="6">
    <source>
        <dbReference type="ARBA" id="ARBA00022737"/>
    </source>
</evidence>
<evidence type="ECO:0000256" key="5">
    <source>
        <dbReference type="ARBA" id="ARBA00022553"/>
    </source>
</evidence>
<keyword evidence="4" id="KW-0963">Cytoplasm</keyword>
<evidence type="ECO:0000256" key="7">
    <source>
        <dbReference type="ARBA" id="ARBA00022803"/>
    </source>
</evidence>
<dbReference type="PROSITE" id="PS50005">
    <property type="entry name" value="TPR"/>
    <property type="match status" value="1"/>
</dbReference>
<keyword evidence="8" id="KW-0697">Rotamase</keyword>
<keyword evidence="9" id="KW-0413">Isomerase</keyword>
<dbReference type="InterPro" id="IPR050754">
    <property type="entry name" value="FKBP4/5/8-like"/>
</dbReference>
<dbReference type="KEGG" id="cvr:CHLNCDRAFT_52450"/>
<comment type="subcellular location">
    <subcellularLocation>
        <location evidence="2">Cytoplasm</location>
    </subcellularLocation>
</comment>
<dbReference type="OrthoDB" id="1902587at2759"/>
<evidence type="ECO:0000256" key="3">
    <source>
        <dbReference type="ARBA" id="ARBA00013194"/>
    </source>
</evidence>
<dbReference type="RefSeq" id="XP_005847232.1">
    <property type="nucleotide sequence ID" value="XM_005847170.1"/>
</dbReference>
<dbReference type="Pfam" id="PF07719">
    <property type="entry name" value="TPR_2"/>
    <property type="match status" value="1"/>
</dbReference>
<dbReference type="OMA" id="FSKWANN"/>
<dbReference type="InterPro" id="IPR011990">
    <property type="entry name" value="TPR-like_helical_dom_sf"/>
</dbReference>
<evidence type="ECO:0000256" key="4">
    <source>
        <dbReference type="ARBA" id="ARBA00022490"/>
    </source>
</evidence>
<dbReference type="InterPro" id="IPR019734">
    <property type="entry name" value="TPR_rpt"/>
</dbReference>
<dbReference type="InterPro" id="IPR013105">
    <property type="entry name" value="TPR_2"/>
</dbReference>
<keyword evidence="12" id="KW-1185">Reference proteome</keyword>
<dbReference type="InParanoid" id="E1ZGC7"/>
<proteinExistence type="predicted"/>
<dbReference type="Proteomes" id="UP000008141">
    <property type="component" value="Unassembled WGS sequence"/>
</dbReference>
<dbReference type="SUPFAM" id="SSF48452">
    <property type="entry name" value="TPR-like"/>
    <property type="match status" value="1"/>
</dbReference>
<dbReference type="PANTHER" id="PTHR46512">
    <property type="entry name" value="PEPTIDYLPROLYL ISOMERASE"/>
    <property type="match status" value="1"/>
</dbReference>
<dbReference type="AlphaFoldDB" id="E1ZGC7"/>
<comment type="catalytic activity">
    <reaction evidence="1">
        <text>[protein]-peptidylproline (omega=180) = [protein]-peptidylproline (omega=0)</text>
        <dbReference type="Rhea" id="RHEA:16237"/>
        <dbReference type="Rhea" id="RHEA-COMP:10747"/>
        <dbReference type="Rhea" id="RHEA-COMP:10748"/>
        <dbReference type="ChEBI" id="CHEBI:83833"/>
        <dbReference type="ChEBI" id="CHEBI:83834"/>
        <dbReference type="EC" id="5.2.1.8"/>
    </reaction>
</comment>
<sequence length="319" mass="36225">MFAGEQGKGLEASFKEFLKRPENAAILEKQQHKEARQALQLQEKMRALEFRDKVLEAEYEAQKNIAPFLENRVLRRIVQTFTNDPSGDFSKWANNPRVVEMLREAKRLMDGGFLNEDDVETFMIRQLDDPAHEAHEDFKRKTRRVARLPTEQLVGALNEHLTERRQGNEAYRSRNYTKALHHYERAKAVVEFVEGLSRADQAEVEVNKVAVYLNLAAVHMATQEYGGAVGYCDKALELDPANTKALLRRSRAHTGRHDYEAAAADLARLRQLDPLSPEAAEQQAALERTRQADRRKEQAVFGHMFERSQVAAAGAAGAS</sequence>
<dbReference type="EC" id="5.2.1.8" evidence="3"/>
<dbReference type="PANTHER" id="PTHR46512:SF9">
    <property type="entry name" value="PEPTIDYLPROLYL ISOMERASE"/>
    <property type="match status" value="1"/>
</dbReference>
<evidence type="ECO:0000256" key="8">
    <source>
        <dbReference type="ARBA" id="ARBA00023110"/>
    </source>
</evidence>